<evidence type="ECO:0000259" key="5">
    <source>
        <dbReference type="PROSITE" id="PS50915"/>
    </source>
</evidence>
<dbReference type="AlphaFoldDB" id="A0A2G9C5V7"/>
<dbReference type="InterPro" id="IPR051407">
    <property type="entry name" value="Bact_OM_lipoprot/Surf_antigen"/>
</dbReference>
<keyword evidence="3" id="KW-0677">Repeat</keyword>
<dbReference type="Pfam" id="PF05433">
    <property type="entry name" value="Rick_17kDa_Anti"/>
    <property type="match status" value="1"/>
</dbReference>
<gene>
    <name evidence="6" type="ORF">CS062_17995</name>
</gene>
<accession>A0A2G9C5V7</accession>
<evidence type="ECO:0000256" key="2">
    <source>
        <dbReference type="ARBA" id="ARBA00009646"/>
    </source>
</evidence>
<evidence type="ECO:0000313" key="6">
    <source>
        <dbReference type="EMBL" id="PIM51806.1"/>
    </source>
</evidence>
<dbReference type="EMBL" id="PEOG01000053">
    <property type="protein sequence ID" value="PIM51806.1"/>
    <property type="molecule type" value="Genomic_DNA"/>
</dbReference>
<dbReference type="PROSITE" id="PS50915">
    <property type="entry name" value="CRYSTALLIN_BETA_GAMMA"/>
    <property type="match status" value="1"/>
</dbReference>
<dbReference type="PANTHER" id="PTHR35603">
    <property type="match status" value="1"/>
</dbReference>
<keyword evidence="7" id="KW-1185">Reference proteome</keyword>
<dbReference type="PANTHER" id="PTHR35603:SF2">
    <property type="entry name" value="OUTER MEMBRANE LIPOPROTEIN"/>
    <property type="match status" value="1"/>
</dbReference>
<evidence type="ECO:0000256" key="3">
    <source>
        <dbReference type="ARBA" id="ARBA00022737"/>
    </source>
</evidence>
<sequence>MADITFYEDEQFRGRTGGIDSQVRFLKEIGFNDRASSIEVRGERWEVCEDPDYRGRCRVLQPGSYPSLRSMGLDNRISSARRVDERAEVGRDRYGPDPQPTYYRRGEETLYQAQVVSVRAVMGNEQQRCWIEQKEVRDRPNVGGAVIGGVLGGILGHQFGGGGGQAVTTAAGAIGGAVVGSNVNRNDVRNVQRCGAAPSGGNPQFWDVTYRFNGQEHYMQTRQPPGATVTVNARGEPRE</sequence>
<evidence type="ECO:0000256" key="4">
    <source>
        <dbReference type="ARBA" id="ARBA00023136"/>
    </source>
</evidence>
<name>A0A2G9C5V7_9BURK</name>
<reference evidence="6 7" key="1">
    <citation type="submission" date="2017-11" db="EMBL/GenBank/DDBJ databases">
        <title>Draft genome sequence of Mitsuaria sp. HWN-4.</title>
        <authorList>
            <person name="Gundlapally S.R."/>
        </authorList>
    </citation>
    <scope>NUCLEOTIDE SEQUENCE [LARGE SCALE GENOMIC DNA]</scope>
    <source>
        <strain evidence="6 7">HWN-4</strain>
    </source>
</reference>
<dbReference type="Pfam" id="PF00030">
    <property type="entry name" value="Crystall"/>
    <property type="match status" value="1"/>
</dbReference>
<dbReference type="InterPro" id="IPR008816">
    <property type="entry name" value="Gly_zipper_2TM_dom"/>
</dbReference>
<comment type="caution">
    <text evidence="6">The sequence shown here is derived from an EMBL/GenBank/DDBJ whole genome shotgun (WGS) entry which is preliminary data.</text>
</comment>
<dbReference type="SUPFAM" id="SSF49695">
    <property type="entry name" value="gamma-Crystallin-like"/>
    <property type="match status" value="1"/>
</dbReference>
<feature type="domain" description="Beta/gamma crystallin 'Greek key'" evidence="5">
    <location>
        <begin position="43"/>
        <end position="84"/>
    </location>
</feature>
<organism evidence="6 7">
    <name type="scientific">Roseateles chitinivorans</name>
    <dbReference type="NCBI Taxonomy" id="2917965"/>
    <lineage>
        <taxon>Bacteria</taxon>
        <taxon>Pseudomonadati</taxon>
        <taxon>Pseudomonadota</taxon>
        <taxon>Betaproteobacteria</taxon>
        <taxon>Burkholderiales</taxon>
        <taxon>Sphaerotilaceae</taxon>
        <taxon>Roseateles</taxon>
    </lineage>
</organism>
<dbReference type="Gene3D" id="2.60.20.10">
    <property type="entry name" value="Crystallins"/>
    <property type="match status" value="1"/>
</dbReference>
<dbReference type="SMART" id="SM00247">
    <property type="entry name" value="XTALbg"/>
    <property type="match status" value="1"/>
</dbReference>
<protein>
    <recommendedName>
        <fullName evidence="5">Beta/gamma crystallin 'Greek key' domain-containing protein</fullName>
    </recommendedName>
</protein>
<dbReference type="GO" id="GO:0019867">
    <property type="term" value="C:outer membrane"/>
    <property type="evidence" value="ECO:0007669"/>
    <property type="project" value="InterPro"/>
</dbReference>
<evidence type="ECO:0000256" key="1">
    <source>
        <dbReference type="ARBA" id="ARBA00004370"/>
    </source>
</evidence>
<evidence type="ECO:0000313" key="7">
    <source>
        <dbReference type="Proteomes" id="UP000231501"/>
    </source>
</evidence>
<dbReference type="OrthoDB" id="9150808at2"/>
<proteinExistence type="inferred from homology"/>
<dbReference type="InterPro" id="IPR011024">
    <property type="entry name" value="G_crystallin-like"/>
</dbReference>
<comment type="similarity">
    <text evidence="2">Belongs to the beta/gamma-crystallin family.</text>
</comment>
<keyword evidence="4" id="KW-0472">Membrane</keyword>
<dbReference type="Proteomes" id="UP000231501">
    <property type="component" value="Unassembled WGS sequence"/>
</dbReference>
<dbReference type="InterPro" id="IPR001064">
    <property type="entry name" value="Beta/gamma_crystallin"/>
</dbReference>
<comment type="subcellular location">
    <subcellularLocation>
        <location evidence="1">Membrane</location>
    </subcellularLocation>
</comment>